<reference evidence="3" key="1">
    <citation type="submission" date="2020-11" db="EMBL/GenBank/DDBJ databases">
        <title>Sequencing the genomes of 1000 actinobacteria strains.</title>
        <authorList>
            <person name="Klenk H.-P."/>
        </authorList>
    </citation>
    <scope>NUCLEOTIDE SEQUENCE</scope>
    <source>
        <strain evidence="3">DSM 45356</strain>
    </source>
</reference>
<keyword evidence="2" id="KW-0472">Membrane</keyword>
<feature type="transmembrane region" description="Helical" evidence="2">
    <location>
        <begin position="95"/>
        <end position="115"/>
    </location>
</feature>
<evidence type="ECO:0000256" key="1">
    <source>
        <dbReference type="SAM" id="MobiDB-lite"/>
    </source>
</evidence>
<comment type="caution">
    <text evidence="3">The sequence shown here is derived from an EMBL/GenBank/DDBJ whole genome shotgun (WGS) entry which is preliminary data.</text>
</comment>
<organism evidence="3 4">
    <name type="scientific">Longispora fulva</name>
    <dbReference type="NCBI Taxonomy" id="619741"/>
    <lineage>
        <taxon>Bacteria</taxon>
        <taxon>Bacillati</taxon>
        <taxon>Actinomycetota</taxon>
        <taxon>Actinomycetes</taxon>
        <taxon>Micromonosporales</taxon>
        <taxon>Micromonosporaceae</taxon>
        <taxon>Longispora</taxon>
    </lineage>
</organism>
<evidence type="ECO:0000256" key="2">
    <source>
        <dbReference type="SAM" id="Phobius"/>
    </source>
</evidence>
<feature type="region of interest" description="Disordered" evidence="1">
    <location>
        <begin position="120"/>
        <end position="154"/>
    </location>
</feature>
<dbReference type="AlphaFoldDB" id="A0A8J7KXM1"/>
<gene>
    <name evidence="3" type="ORF">IW245_004226</name>
</gene>
<proteinExistence type="predicted"/>
<dbReference type="RefSeq" id="WP_197004831.1">
    <property type="nucleotide sequence ID" value="NZ_BONS01000017.1"/>
</dbReference>
<evidence type="ECO:0000313" key="4">
    <source>
        <dbReference type="Proteomes" id="UP000622552"/>
    </source>
</evidence>
<keyword evidence="2" id="KW-0812">Transmembrane</keyword>
<feature type="compositionally biased region" description="Low complexity" evidence="1">
    <location>
        <begin position="124"/>
        <end position="144"/>
    </location>
</feature>
<feature type="transmembrane region" description="Helical" evidence="2">
    <location>
        <begin position="25"/>
        <end position="52"/>
    </location>
</feature>
<name>A0A8J7KXM1_9ACTN</name>
<feature type="transmembrane region" description="Helical" evidence="2">
    <location>
        <begin position="64"/>
        <end position="83"/>
    </location>
</feature>
<dbReference type="Proteomes" id="UP000622552">
    <property type="component" value="Unassembled WGS sequence"/>
</dbReference>
<keyword evidence="2" id="KW-1133">Transmembrane helix</keyword>
<protein>
    <submittedName>
        <fullName evidence="3">Uncharacterized protein</fullName>
    </submittedName>
</protein>
<evidence type="ECO:0000313" key="3">
    <source>
        <dbReference type="EMBL" id="MBG6138032.1"/>
    </source>
</evidence>
<accession>A0A8J7KXM1</accession>
<keyword evidence="4" id="KW-1185">Reference proteome</keyword>
<dbReference type="EMBL" id="JADOUF010000001">
    <property type="protein sequence ID" value="MBG6138032.1"/>
    <property type="molecule type" value="Genomic_DNA"/>
</dbReference>
<sequence length="154" mass="15769">MDFSEPVPVHPGELRLEREDRRRKVYAVVLLVAGVLVLILSVAALLAGASGLLPDGFVDQHPGLRVLVAFALPAGPLLIRTAVPYGIPDHPAAPVIRHCALVAVVLLCLLGTRLISTTDDDPANDAAPAGPVSAASGPAHGAVPLPGRDGTLGP</sequence>